<dbReference type="SMART" id="SM00225">
    <property type="entry name" value="BTB"/>
    <property type="match status" value="1"/>
</dbReference>
<dbReference type="Pfam" id="PF00651">
    <property type="entry name" value="BTB"/>
    <property type="match status" value="1"/>
</dbReference>
<dbReference type="Gene3D" id="1.25.40.420">
    <property type="match status" value="1"/>
</dbReference>
<dbReference type="Proteomes" id="UP000826195">
    <property type="component" value="Unassembled WGS sequence"/>
</dbReference>
<dbReference type="SUPFAM" id="SSF54695">
    <property type="entry name" value="POZ domain"/>
    <property type="match status" value="1"/>
</dbReference>
<keyword evidence="3" id="KW-1185">Reference proteome</keyword>
<feature type="domain" description="BTB" evidence="1">
    <location>
        <begin position="20"/>
        <end position="89"/>
    </location>
</feature>
<name>A0AAV7IWX4_COTGL</name>
<gene>
    <name evidence="2" type="ORF">KQX54_014729</name>
</gene>
<protein>
    <recommendedName>
        <fullName evidence="1">BTB domain-containing protein</fullName>
    </recommendedName>
</protein>
<dbReference type="PANTHER" id="PTHR24413">
    <property type="entry name" value="SPECKLE-TYPE POZ PROTEIN"/>
    <property type="match status" value="1"/>
</dbReference>
<evidence type="ECO:0000313" key="3">
    <source>
        <dbReference type="Proteomes" id="UP000826195"/>
    </source>
</evidence>
<accession>A0AAV7IWX4</accession>
<organism evidence="2 3">
    <name type="scientific">Cotesia glomerata</name>
    <name type="common">Lepidopteran parasitic wasp</name>
    <name type="synonym">Apanteles glomeratus</name>
    <dbReference type="NCBI Taxonomy" id="32391"/>
    <lineage>
        <taxon>Eukaryota</taxon>
        <taxon>Metazoa</taxon>
        <taxon>Ecdysozoa</taxon>
        <taxon>Arthropoda</taxon>
        <taxon>Hexapoda</taxon>
        <taxon>Insecta</taxon>
        <taxon>Pterygota</taxon>
        <taxon>Neoptera</taxon>
        <taxon>Endopterygota</taxon>
        <taxon>Hymenoptera</taxon>
        <taxon>Apocrita</taxon>
        <taxon>Ichneumonoidea</taxon>
        <taxon>Braconidae</taxon>
        <taxon>Microgastrinae</taxon>
        <taxon>Cotesia</taxon>
    </lineage>
</organism>
<dbReference type="AlphaFoldDB" id="A0AAV7IWX4"/>
<reference evidence="2 3" key="1">
    <citation type="journal article" date="2021" name="J. Hered.">
        <title>A chromosome-level genome assembly of the parasitoid wasp, Cotesia glomerata (Hymenoptera: Braconidae).</title>
        <authorList>
            <person name="Pinto B.J."/>
            <person name="Weis J.J."/>
            <person name="Gamble T."/>
            <person name="Ode P.J."/>
            <person name="Paul R."/>
            <person name="Zaspel J.M."/>
        </authorList>
    </citation>
    <scope>NUCLEOTIDE SEQUENCE [LARGE SCALE GENOMIC DNA]</scope>
    <source>
        <strain evidence="2">CgM1</strain>
    </source>
</reference>
<dbReference type="PROSITE" id="PS50097">
    <property type="entry name" value="BTB"/>
    <property type="match status" value="1"/>
</dbReference>
<evidence type="ECO:0000259" key="1">
    <source>
        <dbReference type="PROSITE" id="PS50097"/>
    </source>
</evidence>
<proteinExistence type="predicted"/>
<comment type="caution">
    <text evidence="2">The sequence shown here is derived from an EMBL/GenBank/DDBJ whole genome shotgun (WGS) entry which is preliminary data.</text>
</comment>
<dbReference type="EMBL" id="JAHXZJ010000747">
    <property type="protein sequence ID" value="KAH0558172.1"/>
    <property type="molecule type" value="Genomic_DNA"/>
</dbReference>
<dbReference type="InterPro" id="IPR011333">
    <property type="entry name" value="SKP1/BTB/POZ_sf"/>
</dbReference>
<dbReference type="Gene3D" id="3.30.710.10">
    <property type="entry name" value="Potassium Channel Kv1.1, Chain A"/>
    <property type="match status" value="1"/>
</dbReference>
<dbReference type="InterPro" id="IPR000210">
    <property type="entry name" value="BTB/POZ_dom"/>
</dbReference>
<evidence type="ECO:0000313" key="2">
    <source>
        <dbReference type="EMBL" id="KAH0558172.1"/>
    </source>
</evidence>
<sequence>MANKCQLVDLKELYNTKLNSDFTIIVKGKQFKIHKAILSAHSPVLATLFTNDTVERQTNEVSILDIYLTSEIFEKLLEYIYTDKVSNLDQVAANLFEAAHKYQMTSLLKICEESLRESLNPENIIQTLILADRCNAKNLKDFILDDMRRNYSLDILSSIGYDEISQTNLSLSYDVLVIIAEKLDSSIDWKNPMLRSFKLRR</sequence>